<dbReference type="AlphaFoldDB" id="A0A3M6AIP0"/>
<sequence length="323" mass="36825">MHGGFGNAVHVDQLRCLIAETVEPRLQAGHVQRFAAEDDFFQRHRRRRITRHTHQLLERRRRLVKHCDALFHQQRMEVFRRTGHFARHDHQSAAMQQRAEDFPYREVEGEGMEQCPHVFFVECEPVIRGSKQAHQVVMGEQGAFRFAGRAGGVDHVGQIVRRGLVDRVFGAVTVQRIRQIQCLNMCRNRQSPKQMRLGQQQFDTAVVHQKAQAILRVIRVQWHVCATGLEDRQHPYNHVQTAFSGQPHANIRANALLAQFMGHLVGAAVELLIAQLLASKSQGNGQRRTLGLGFGTLMGAIFTWINRKVRVPVAQGVLPFFDA</sequence>
<dbReference type="Proteomes" id="UP000270795">
    <property type="component" value="Unassembled WGS sequence"/>
</dbReference>
<evidence type="ECO:0000313" key="2">
    <source>
        <dbReference type="Proteomes" id="UP000270795"/>
    </source>
</evidence>
<evidence type="ECO:0000313" key="1">
    <source>
        <dbReference type="EMBL" id="RMV19157.1"/>
    </source>
</evidence>
<dbReference type="AntiFam" id="ANF00174">
    <property type="entry name" value="Shadow ORF (irp2)"/>
</dbReference>
<dbReference type="AntiFam" id="ANF00178">
    <property type="entry name" value="Shadow ORF (opposite dhbF)"/>
</dbReference>
<dbReference type="EMBL" id="RBUM01000093">
    <property type="protein sequence ID" value="RMV19157.1"/>
    <property type="molecule type" value="Genomic_DNA"/>
</dbReference>
<organism evidence="1 2">
    <name type="scientific">Pseudomonas savastanoi</name>
    <name type="common">Pseudomonas syringae pv. savastanoi</name>
    <dbReference type="NCBI Taxonomy" id="29438"/>
    <lineage>
        <taxon>Bacteria</taxon>
        <taxon>Pseudomonadati</taxon>
        <taxon>Pseudomonadota</taxon>
        <taxon>Gammaproteobacteria</taxon>
        <taxon>Pseudomonadales</taxon>
        <taxon>Pseudomonadaceae</taxon>
        <taxon>Pseudomonas</taxon>
    </lineage>
</organism>
<reference evidence="1 2" key="1">
    <citation type="submission" date="2018-08" db="EMBL/GenBank/DDBJ databases">
        <title>Recombination of ecologically and evolutionarily significant loci maintains genetic cohesion in the Pseudomonas syringae species complex.</title>
        <authorList>
            <person name="Dillon M."/>
            <person name="Thakur S."/>
            <person name="Almeida R.N.D."/>
            <person name="Weir B.S."/>
            <person name="Guttman D.S."/>
        </authorList>
    </citation>
    <scope>NUCLEOTIDE SEQUENCE [LARGE SCALE GENOMIC DNA]</scope>
    <source>
        <strain evidence="1 2">ICMP 11899</strain>
    </source>
</reference>
<proteinExistence type="predicted"/>
<name>A0A3M6AIP0_PSESS</name>
<protein>
    <submittedName>
        <fullName evidence="1">Linear gramicidin synthetase subunit D</fullName>
    </submittedName>
</protein>
<comment type="caution">
    <text evidence="1">The sequence shown here is derived from an EMBL/GenBank/DDBJ whole genome shotgun (WGS) entry which is preliminary data.</text>
</comment>
<accession>A0A3M6AIP0</accession>
<gene>
    <name evidence="1" type="ORF">ALP17_05460</name>
</gene>